<feature type="compositionally biased region" description="Polar residues" evidence="1">
    <location>
        <begin position="10"/>
        <end position="26"/>
    </location>
</feature>
<evidence type="ECO:0000313" key="3">
    <source>
        <dbReference type="Proteomes" id="UP000479710"/>
    </source>
</evidence>
<reference evidence="2 3" key="1">
    <citation type="submission" date="2019-11" db="EMBL/GenBank/DDBJ databases">
        <title>Whole genome sequence of Oryza granulata.</title>
        <authorList>
            <person name="Li W."/>
        </authorList>
    </citation>
    <scope>NUCLEOTIDE SEQUENCE [LARGE SCALE GENOMIC DNA]</scope>
    <source>
        <strain evidence="3">cv. Menghai</strain>
        <tissue evidence="2">Leaf</tissue>
    </source>
</reference>
<evidence type="ECO:0000313" key="2">
    <source>
        <dbReference type="EMBL" id="KAF0932253.1"/>
    </source>
</evidence>
<evidence type="ECO:0000256" key="1">
    <source>
        <dbReference type="SAM" id="MobiDB-lite"/>
    </source>
</evidence>
<dbReference type="AlphaFoldDB" id="A0A6G1F5X3"/>
<dbReference type="Proteomes" id="UP000479710">
    <property type="component" value="Unassembled WGS sequence"/>
</dbReference>
<gene>
    <name evidence="2" type="ORF">E2562_009522</name>
</gene>
<organism evidence="2 3">
    <name type="scientific">Oryza meyeriana var. granulata</name>
    <dbReference type="NCBI Taxonomy" id="110450"/>
    <lineage>
        <taxon>Eukaryota</taxon>
        <taxon>Viridiplantae</taxon>
        <taxon>Streptophyta</taxon>
        <taxon>Embryophyta</taxon>
        <taxon>Tracheophyta</taxon>
        <taxon>Spermatophyta</taxon>
        <taxon>Magnoliopsida</taxon>
        <taxon>Liliopsida</taxon>
        <taxon>Poales</taxon>
        <taxon>Poaceae</taxon>
        <taxon>BOP clade</taxon>
        <taxon>Oryzoideae</taxon>
        <taxon>Oryzeae</taxon>
        <taxon>Oryzinae</taxon>
        <taxon>Oryza</taxon>
        <taxon>Oryza meyeriana</taxon>
    </lineage>
</organism>
<protein>
    <submittedName>
        <fullName evidence="2">Uncharacterized protein</fullName>
    </submittedName>
</protein>
<feature type="region of interest" description="Disordered" evidence="1">
    <location>
        <begin position="1"/>
        <end position="28"/>
    </location>
</feature>
<proteinExistence type="predicted"/>
<name>A0A6G1F5X3_9ORYZ</name>
<sequence length="60" mass="6853">MEMTMLMGSDTLSRGSTTTQNLSRTAQVRRPYDPSIMYAFDNGRENNMGVKYEFALDHTN</sequence>
<comment type="caution">
    <text evidence="2">The sequence shown here is derived from an EMBL/GenBank/DDBJ whole genome shotgun (WGS) entry which is preliminary data.</text>
</comment>
<dbReference type="EMBL" id="SPHZ02000001">
    <property type="protein sequence ID" value="KAF0932253.1"/>
    <property type="molecule type" value="Genomic_DNA"/>
</dbReference>
<keyword evidence="3" id="KW-1185">Reference proteome</keyword>
<accession>A0A6G1F5X3</accession>